<sequence>MPGASCPRYRCVQGYLKRLCELCFKHELVSAPKTTLTQRQGANILPLLSNNKERRCIQAGLRSGGRMPATLLFITTLRRHVGIAIVAILTFGGAMLVGDTTKNRLDMDGVAIFAEYLGIAIWCLASLYAIYRLAWLAIVARDPSPFKTFLKPYKGFLLDGPRMANFAVALAAILVFVAGFGVLKGAIALLNPFRWDVAFADIDRWLHFGRLPHEYFWWLIEWPAAIFFVNLCYNLWYFIMIGTIFIVAAAREDTPLRQQYLISFMSIWLVAGFFVATIFSSAGPCFFEDLGLGYRYKPLMDALEHSSETWPIWALKTQDMLWEGYKHQRAGSLGISAFPSLHVATSVLFALYYSERWKIVGILMWIFAAIIMVGSVVLGWHYAIDGYAGAALGWSIWHLVGLHTQRKAIAVEAIVQPA</sequence>
<evidence type="ECO:0000256" key="4">
    <source>
        <dbReference type="ARBA" id="ARBA00023136"/>
    </source>
</evidence>
<evidence type="ECO:0000313" key="7">
    <source>
        <dbReference type="EMBL" id="UZF85404.1"/>
    </source>
</evidence>
<comment type="subcellular location">
    <subcellularLocation>
        <location evidence="1">Membrane</location>
        <topology evidence="1">Multi-pass membrane protein</topology>
    </subcellularLocation>
</comment>
<dbReference type="PANTHER" id="PTHR31310">
    <property type="match status" value="1"/>
</dbReference>
<name>A0A9E7ZV90_9HYPH</name>
<evidence type="ECO:0000259" key="6">
    <source>
        <dbReference type="Pfam" id="PF14378"/>
    </source>
</evidence>
<keyword evidence="3 5" id="KW-1133">Transmembrane helix</keyword>
<dbReference type="GO" id="GO:0016020">
    <property type="term" value="C:membrane"/>
    <property type="evidence" value="ECO:0007669"/>
    <property type="project" value="UniProtKB-SubCell"/>
</dbReference>
<accession>A0A9E7ZV90</accession>
<keyword evidence="2 5" id="KW-0812">Transmembrane</keyword>
<evidence type="ECO:0000256" key="2">
    <source>
        <dbReference type="ARBA" id="ARBA00022692"/>
    </source>
</evidence>
<evidence type="ECO:0000256" key="5">
    <source>
        <dbReference type="SAM" id="Phobius"/>
    </source>
</evidence>
<feature type="transmembrane region" description="Helical" evidence="5">
    <location>
        <begin position="81"/>
        <end position="98"/>
    </location>
</feature>
<dbReference type="InterPro" id="IPR026841">
    <property type="entry name" value="Aur1/Ipt1"/>
</dbReference>
<dbReference type="SUPFAM" id="SSF48317">
    <property type="entry name" value="Acid phosphatase/Vanadium-dependent haloperoxidase"/>
    <property type="match status" value="1"/>
</dbReference>
<gene>
    <name evidence="7" type="ORF">NWE54_16405</name>
</gene>
<feature type="transmembrane region" description="Helical" evidence="5">
    <location>
        <begin position="260"/>
        <end position="282"/>
    </location>
</feature>
<feature type="transmembrane region" description="Helical" evidence="5">
    <location>
        <begin position="330"/>
        <end position="352"/>
    </location>
</feature>
<dbReference type="Gene3D" id="1.20.144.10">
    <property type="entry name" value="Phosphatidic acid phosphatase type 2/haloperoxidase"/>
    <property type="match status" value="1"/>
</dbReference>
<evidence type="ECO:0000256" key="3">
    <source>
        <dbReference type="ARBA" id="ARBA00022989"/>
    </source>
</evidence>
<dbReference type="InterPro" id="IPR052185">
    <property type="entry name" value="IPC_Synthase-Related"/>
</dbReference>
<reference evidence="7" key="1">
    <citation type="submission" date="2022-08" db="EMBL/GenBank/DDBJ databases">
        <title>Complete Genome Sequences of 2 Bosea sp. soil isolates.</title>
        <authorList>
            <person name="Alvarez Arevalo M."/>
            <person name="Sterndorff E.B."/>
            <person name="Faurdal D."/>
            <person name="Joergensen T.S."/>
            <person name="Weber T."/>
        </authorList>
    </citation>
    <scope>NUCLEOTIDE SEQUENCE</scope>
    <source>
        <strain evidence="7">NBC_00436</strain>
    </source>
</reference>
<dbReference type="AlphaFoldDB" id="A0A9E7ZV90"/>
<dbReference type="InterPro" id="IPR036938">
    <property type="entry name" value="PAP2/HPO_sf"/>
</dbReference>
<evidence type="ECO:0000256" key="1">
    <source>
        <dbReference type="ARBA" id="ARBA00004141"/>
    </source>
</evidence>
<dbReference type="Pfam" id="PF14378">
    <property type="entry name" value="PAP2_3"/>
    <property type="match status" value="1"/>
</dbReference>
<feature type="transmembrane region" description="Helical" evidence="5">
    <location>
        <begin position="359"/>
        <end position="380"/>
    </location>
</feature>
<dbReference type="EMBL" id="CP102774">
    <property type="protein sequence ID" value="UZF85404.1"/>
    <property type="molecule type" value="Genomic_DNA"/>
</dbReference>
<feature type="domain" description="Inositolphosphotransferase Aur1/Ipt1" evidence="6">
    <location>
        <begin position="199"/>
        <end position="396"/>
    </location>
</feature>
<organism evidence="7">
    <name type="scientific">Bosea sp. NBC_00436</name>
    <dbReference type="NCBI Taxonomy" id="2969620"/>
    <lineage>
        <taxon>Bacteria</taxon>
        <taxon>Pseudomonadati</taxon>
        <taxon>Pseudomonadota</taxon>
        <taxon>Alphaproteobacteria</taxon>
        <taxon>Hyphomicrobiales</taxon>
        <taxon>Boseaceae</taxon>
        <taxon>Bosea</taxon>
    </lineage>
</organism>
<protein>
    <submittedName>
        <fullName evidence="7">Phosphatase PAP2 family protein</fullName>
    </submittedName>
</protein>
<keyword evidence="4 5" id="KW-0472">Membrane</keyword>
<feature type="transmembrane region" description="Helical" evidence="5">
    <location>
        <begin position="110"/>
        <end position="131"/>
    </location>
</feature>
<feature type="transmembrane region" description="Helical" evidence="5">
    <location>
        <begin position="163"/>
        <end position="183"/>
    </location>
</feature>
<feature type="transmembrane region" description="Helical" evidence="5">
    <location>
        <begin position="215"/>
        <end position="248"/>
    </location>
</feature>
<proteinExistence type="predicted"/>
<dbReference type="PANTHER" id="PTHR31310:SF7">
    <property type="entry name" value="PA-PHOSPHATASE RELATED-FAMILY PROTEIN DDB_G0268928"/>
    <property type="match status" value="1"/>
</dbReference>